<dbReference type="RefSeq" id="WP_154916906.1">
    <property type="nucleotide sequence ID" value="NZ_VUOE01000001.1"/>
</dbReference>
<comment type="caution">
    <text evidence="1">The sequence shown here is derived from an EMBL/GenBank/DDBJ whole genome shotgun (WGS) entry which is preliminary data.</text>
</comment>
<dbReference type="EMBL" id="VUOE01000001">
    <property type="protein sequence ID" value="KAA2218286.1"/>
    <property type="molecule type" value="Genomic_DNA"/>
</dbReference>
<sequence length="73" mass="8686">MDEIVEEIRKKLGDPEGNFPTMFTFPGNGKVEKKYVMEFEYRKKNKNGEFQKKKSYMKVAISYNPWTGEKLEK</sequence>
<organism evidence="1 2">
    <name type="scientific">Maribacter flavus</name>
    <dbReference type="NCBI Taxonomy" id="1658664"/>
    <lineage>
        <taxon>Bacteria</taxon>
        <taxon>Pseudomonadati</taxon>
        <taxon>Bacteroidota</taxon>
        <taxon>Flavobacteriia</taxon>
        <taxon>Flavobacteriales</taxon>
        <taxon>Flavobacteriaceae</taxon>
        <taxon>Maribacter</taxon>
    </lineage>
</organism>
<evidence type="ECO:0000313" key="1">
    <source>
        <dbReference type="EMBL" id="KAA2218286.1"/>
    </source>
</evidence>
<evidence type="ECO:0000313" key="2">
    <source>
        <dbReference type="Proteomes" id="UP000323188"/>
    </source>
</evidence>
<dbReference type="AlphaFoldDB" id="A0A5B2TUR9"/>
<accession>A0A5B2TUR9</accession>
<proteinExistence type="predicted"/>
<gene>
    <name evidence="1" type="ORF">F0361_01300</name>
</gene>
<protein>
    <submittedName>
        <fullName evidence="1">Uncharacterized protein</fullName>
    </submittedName>
</protein>
<dbReference type="Proteomes" id="UP000323188">
    <property type="component" value="Unassembled WGS sequence"/>
</dbReference>
<reference evidence="1 2" key="1">
    <citation type="submission" date="2019-09" db="EMBL/GenBank/DDBJ databases">
        <authorList>
            <person name="Khan S.A."/>
            <person name="Jeon C.O."/>
            <person name="Chun B.H."/>
            <person name="Jeong S.E."/>
        </authorList>
    </citation>
    <scope>NUCLEOTIDE SEQUENCE [LARGE SCALE GENOMIC DNA]</scope>
    <source>
        <strain evidence="1 2">KCTC 42508</strain>
    </source>
</reference>
<name>A0A5B2TUR9_9FLAO</name>